<evidence type="ECO:0000313" key="9">
    <source>
        <dbReference type="EMBL" id="UUX50488.1"/>
    </source>
</evidence>
<name>A0A9J7AT36_9PROT</name>
<keyword evidence="9" id="KW-0969">Cilium</keyword>
<dbReference type="GO" id="GO:0009279">
    <property type="term" value="C:cell outer membrane"/>
    <property type="evidence" value="ECO:0007669"/>
    <property type="project" value="UniProtKB-SubCell"/>
</dbReference>
<comment type="subunit">
    <text evidence="7">The basal body constitutes a major portion of the flagellar organelle and consists of four rings (L,P,S, and M) mounted on a central rod.</text>
</comment>
<accession>A0A9J7AT36</accession>
<dbReference type="RefSeq" id="WP_257769662.1">
    <property type="nucleotide sequence ID" value="NZ_CP102480.1"/>
</dbReference>
<evidence type="ECO:0000256" key="7">
    <source>
        <dbReference type="HAMAP-Rule" id="MF_00415"/>
    </source>
</evidence>
<comment type="similarity">
    <text evidence="2 7">Belongs to the FlgH family.</text>
</comment>
<sequence>MTKKNLSAQLARLCAVALIGTSVSACNVFQRLADIGKTPELSEIQNPTQAANYRPVSMPMPTPVTATRQANSLWVEGSRAFFEDQRASEVGDIITVVVEIADDAAIDNRTRHDRTHTDNMDVNGLFGIENWFNEVFPEPVADPLVGLSSSTANDGRGRIDRNETINLRLAAVVTQELPNGNMVLFGRQEVRVNFEVREVVVGGVIRPEDIASDNTVNYDEMAEARIAYGGRGQISDLQQQRYGAQALEILMPF</sequence>
<keyword evidence="7" id="KW-0449">Lipoprotein</keyword>
<evidence type="ECO:0000256" key="8">
    <source>
        <dbReference type="SAM" id="SignalP"/>
    </source>
</evidence>
<keyword evidence="9" id="KW-0282">Flagellum</keyword>
<evidence type="ECO:0000256" key="6">
    <source>
        <dbReference type="ARBA" id="ARBA00023237"/>
    </source>
</evidence>
<dbReference type="Pfam" id="PF02107">
    <property type="entry name" value="FlgH"/>
    <property type="match status" value="1"/>
</dbReference>
<dbReference type="KEGG" id="naci:NUH88_02085"/>
<keyword evidence="3 7" id="KW-0732">Signal</keyword>
<dbReference type="InterPro" id="IPR000527">
    <property type="entry name" value="Flag_Lring"/>
</dbReference>
<keyword evidence="6 7" id="KW-0998">Cell outer membrane</keyword>
<dbReference type="HAMAP" id="MF_00415">
    <property type="entry name" value="FlgH"/>
    <property type="match status" value="1"/>
</dbReference>
<dbReference type="GO" id="GO:0071973">
    <property type="term" value="P:bacterial-type flagellum-dependent cell motility"/>
    <property type="evidence" value="ECO:0007669"/>
    <property type="project" value="InterPro"/>
</dbReference>
<feature type="chain" id="PRO_5039917010" description="Flagellar L-ring protein" evidence="8">
    <location>
        <begin position="26"/>
        <end position="253"/>
    </location>
</feature>
<comment type="subcellular location">
    <subcellularLocation>
        <location evidence="7">Cell outer membrane</location>
        <topology evidence="7">Lipid-anchor</topology>
    </subcellularLocation>
    <subcellularLocation>
        <location evidence="7">Bacterial flagellum basal body</location>
    </subcellularLocation>
</comment>
<organism evidence="9 10">
    <name type="scientific">Nisaea acidiphila</name>
    <dbReference type="NCBI Taxonomy" id="1862145"/>
    <lineage>
        <taxon>Bacteria</taxon>
        <taxon>Pseudomonadati</taxon>
        <taxon>Pseudomonadota</taxon>
        <taxon>Alphaproteobacteria</taxon>
        <taxon>Rhodospirillales</taxon>
        <taxon>Thalassobaculaceae</taxon>
        <taxon>Nisaea</taxon>
    </lineage>
</organism>
<evidence type="ECO:0000256" key="5">
    <source>
        <dbReference type="ARBA" id="ARBA00023143"/>
    </source>
</evidence>
<keyword evidence="10" id="KW-1185">Reference proteome</keyword>
<evidence type="ECO:0000313" key="10">
    <source>
        <dbReference type="Proteomes" id="UP001060336"/>
    </source>
</evidence>
<keyword evidence="5 7" id="KW-0975">Bacterial flagellum</keyword>
<evidence type="ECO:0000256" key="2">
    <source>
        <dbReference type="ARBA" id="ARBA00006929"/>
    </source>
</evidence>
<dbReference type="NCBIfam" id="NF001305">
    <property type="entry name" value="PRK00249.1-5"/>
    <property type="match status" value="1"/>
</dbReference>
<reference evidence="9" key="1">
    <citation type="submission" date="2022-08" db="EMBL/GenBank/DDBJ databases">
        <title>Nisaea acidiphila sp. nov., isolated from a marine algal debris and emended description of the genus Nisaea Urios et al. 2008.</title>
        <authorList>
            <person name="Kwon K."/>
        </authorList>
    </citation>
    <scope>NUCLEOTIDE SEQUENCE</scope>
    <source>
        <strain evidence="9">MEBiC11861</strain>
    </source>
</reference>
<proteinExistence type="inferred from homology"/>
<evidence type="ECO:0000256" key="1">
    <source>
        <dbReference type="ARBA" id="ARBA00002591"/>
    </source>
</evidence>
<dbReference type="AlphaFoldDB" id="A0A9J7AT36"/>
<evidence type="ECO:0000256" key="4">
    <source>
        <dbReference type="ARBA" id="ARBA00023136"/>
    </source>
</evidence>
<keyword evidence="9" id="KW-0966">Cell projection</keyword>
<dbReference type="PRINTS" id="PR01008">
    <property type="entry name" value="FLGLRINGFLGH"/>
</dbReference>
<evidence type="ECO:0000256" key="3">
    <source>
        <dbReference type="ARBA" id="ARBA00022729"/>
    </source>
</evidence>
<dbReference type="PROSITE" id="PS51257">
    <property type="entry name" value="PROKAR_LIPOPROTEIN"/>
    <property type="match status" value="1"/>
</dbReference>
<dbReference type="PANTHER" id="PTHR34933">
    <property type="entry name" value="FLAGELLAR L-RING PROTEIN"/>
    <property type="match status" value="1"/>
</dbReference>
<dbReference type="PANTHER" id="PTHR34933:SF1">
    <property type="entry name" value="FLAGELLAR L-RING PROTEIN"/>
    <property type="match status" value="1"/>
</dbReference>
<dbReference type="EMBL" id="CP102480">
    <property type="protein sequence ID" value="UUX50488.1"/>
    <property type="molecule type" value="Genomic_DNA"/>
</dbReference>
<keyword evidence="4 7" id="KW-0472">Membrane</keyword>
<feature type="signal peptide" evidence="8">
    <location>
        <begin position="1"/>
        <end position="25"/>
    </location>
</feature>
<dbReference type="GO" id="GO:0003774">
    <property type="term" value="F:cytoskeletal motor activity"/>
    <property type="evidence" value="ECO:0007669"/>
    <property type="project" value="InterPro"/>
</dbReference>
<gene>
    <name evidence="7 9" type="primary">flgH</name>
    <name evidence="9" type="ORF">NUH88_02085</name>
</gene>
<comment type="function">
    <text evidence="1 7">Assembles around the rod to form the L-ring and probably protects the motor/basal body from shearing forces during rotation.</text>
</comment>
<dbReference type="Proteomes" id="UP001060336">
    <property type="component" value="Chromosome"/>
</dbReference>
<dbReference type="GO" id="GO:0009427">
    <property type="term" value="C:bacterial-type flagellum basal body, distal rod, L ring"/>
    <property type="evidence" value="ECO:0007669"/>
    <property type="project" value="InterPro"/>
</dbReference>
<protein>
    <recommendedName>
        <fullName evidence="7">Flagellar L-ring protein</fullName>
    </recommendedName>
    <alternativeName>
        <fullName evidence="7">Basal body L-ring protein</fullName>
    </alternativeName>
</protein>